<dbReference type="CDD" id="cd07185">
    <property type="entry name" value="OmpA_C-like"/>
    <property type="match status" value="1"/>
</dbReference>
<keyword evidence="8" id="KW-1185">Reference proteome</keyword>
<dbReference type="Gene3D" id="3.30.1330.60">
    <property type="entry name" value="OmpA-like domain"/>
    <property type="match status" value="1"/>
</dbReference>
<sequence>MAARALAAGGPPWTVFAAALGVGGAGLLLLAVPAVADEQDERAPEAPGVADLPGASNAPVPLEGELVPLEGEPLALEATIASLYGDVDGVTVTEGEDGTEISTAADILFEFDESDLTDEAMEVLAEAAEILAEAEPDDVLVEGHTDGIGDDDYNDQLSLERAEAVIAELADRDELSGIAFEAEGRGSREPIAAEEDEDGNDLEDGRARNRRVELSFEDG</sequence>
<evidence type="ECO:0000256" key="3">
    <source>
        <dbReference type="ARBA" id="ARBA00023237"/>
    </source>
</evidence>
<name>A0A411YFZ7_9ACTN</name>
<evidence type="ECO:0000313" key="8">
    <source>
        <dbReference type="Proteomes" id="UP000291469"/>
    </source>
</evidence>
<dbReference type="PANTHER" id="PTHR30329:SF21">
    <property type="entry name" value="LIPOPROTEIN YIAD-RELATED"/>
    <property type="match status" value="1"/>
</dbReference>
<dbReference type="KEGG" id="erz:ER308_11175"/>
<dbReference type="SUPFAM" id="SSF103088">
    <property type="entry name" value="OmpA-like"/>
    <property type="match status" value="1"/>
</dbReference>
<dbReference type="OrthoDB" id="5243843at2"/>
<proteinExistence type="predicted"/>
<evidence type="ECO:0000313" key="7">
    <source>
        <dbReference type="EMBL" id="QBI20067.1"/>
    </source>
</evidence>
<keyword evidence="3" id="KW-0998">Cell outer membrane</keyword>
<organism evidence="7 8">
    <name type="scientific">Egibacter rhizosphaerae</name>
    <dbReference type="NCBI Taxonomy" id="1670831"/>
    <lineage>
        <taxon>Bacteria</taxon>
        <taxon>Bacillati</taxon>
        <taxon>Actinomycetota</taxon>
        <taxon>Nitriliruptoria</taxon>
        <taxon>Egibacterales</taxon>
        <taxon>Egibacteraceae</taxon>
        <taxon>Egibacter</taxon>
    </lineage>
</organism>
<dbReference type="Pfam" id="PF00691">
    <property type="entry name" value="OmpA"/>
    <property type="match status" value="1"/>
</dbReference>
<evidence type="ECO:0000256" key="5">
    <source>
        <dbReference type="SAM" id="MobiDB-lite"/>
    </source>
</evidence>
<evidence type="ECO:0000256" key="4">
    <source>
        <dbReference type="PROSITE-ProRule" id="PRU00473"/>
    </source>
</evidence>
<dbReference type="Proteomes" id="UP000291469">
    <property type="component" value="Chromosome"/>
</dbReference>
<evidence type="ECO:0000256" key="1">
    <source>
        <dbReference type="ARBA" id="ARBA00004442"/>
    </source>
</evidence>
<dbReference type="GO" id="GO:0009279">
    <property type="term" value="C:cell outer membrane"/>
    <property type="evidence" value="ECO:0007669"/>
    <property type="project" value="UniProtKB-SubCell"/>
</dbReference>
<feature type="region of interest" description="Disordered" evidence="5">
    <location>
        <begin position="178"/>
        <end position="219"/>
    </location>
</feature>
<gene>
    <name evidence="7" type="ORF">ER308_11175</name>
</gene>
<dbReference type="EMBL" id="CP036402">
    <property type="protein sequence ID" value="QBI20067.1"/>
    <property type="molecule type" value="Genomic_DNA"/>
</dbReference>
<dbReference type="InterPro" id="IPR006664">
    <property type="entry name" value="OMP_bac"/>
</dbReference>
<dbReference type="RefSeq" id="WP_131155064.1">
    <property type="nucleotide sequence ID" value="NZ_CP036402.1"/>
</dbReference>
<protein>
    <submittedName>
        <fullName evidence="7">OmpA family protein</fullName>
    </submittedName>
</protein>
<accession>A0A411YFZ7</accession>
<evidence type="ECO:0000259" key="6">
    <source>
        <dbReference type="PROSITE" id="PS51123"/>
    </source>
</evidence>
<reference evidence="7 8" key="1">
    <citation type="submission" date="2019-01" db="EMBL/GenBank/DDBJ databases">
        <title>Egibacter rhizosphaerae EGI 80759T.</title>
        <authorList>
            <person name="Chen D.-D."/>
            <person name="Tian Y."/>
            <person name="Jiao J.-Y."/>
            <person name="Zhang X.-T."/>
            <person name="Zhang Y.-G."/>
            <person name="Zhang Y."/>
            <person name="Xiao M."/>
            <person name="Shu W.-S."/>
            <person name="Li W.-J."/>
        </authorList>
    </citation>
    <scope>NUCLEOTIDE SEQUENCE [LARGE SCALE GENOMIC DNA]</scope>
    <source>
        <strain evidence="7 8">EGI 80759</strain>
    </source>
</reference>
<feature type="compositionally biased region" description="Acidic residues" evidence="5">
    <location>
        <begin position="192"/>
        <end position="202"/>
    </location>
</feature>
<comment type="subcellular location">
    <subcellularLocation>
        <location evidence="1">Cell outer membrane</location>
    </subcellularLocation>
</comment>
<evidence type="ECO:0000256" key="2">
    <source>
        <dbReference type="ARBA" id="ARBA00023136"/>
    </source>
</evidence>
<dbReference type="InterPro" id="IPR050330">
    <property type="entry name" value="Bact_OuterMem_StrucFunc"/>
</dbReference>
<feature type="domain" description="OmpA-like" evidence="6">
    <location>
        <begin position="96"/>
        <end position="219"/>
    </location>
</feature>
<dbReference type="InterPro" id="IPR036737">
    <property type="entry name" value="OmpA-like_sf"/>
</dbReference>
<keyword evidence="2 4" id="KW-0472">Membrane</keyword>
<dbReference type="PANTHER" id="PTHR30329">
    <property type="entry name" value="STATOR ELEMENT OF FLAGELLAR MOTOR COMPLEX"/>
    <property type="match status" value="1"/>
</dbReference>
<dbReference type="PRINTS" id="PR01021">
    <property type="entry name" value="OMPADOMAIN"/>
</dbReference>
<feature type="compositionally biased region" description="Basic and acidic residues" evidence="5">
    <location>
        <begin position="203"/>
        <end position="219"/>
    </location>
</feature>
<dbReference type="PROSITE" id="PS51123">
    <property type="entry name" value="OMPA_2"/>
    <property type="match status" value="1"/>
</dbReference>
<dbReference type="AlphaFoldDB" id="A0A411YFZ7"/>
<dbReference type="InterPro" id="IPR006665">
    <property type="entry name" value="OmpA-like"/>
</dbReference>